<keyword evidence="1" id="KW-0175">Coiled coil</keyword>
<dbReference type="KEGG" id="senf:GJR95_22565"/>
<dbReference type="EMBL" id="CP045997">
    <property type="protein sequence ID" value="QHV97618.1"/>
    <property type="molecule type" value="Genomic_DNA"/>
</dbReference>
<sequence length="84" mass="9760">MPQRQQLNQQLQQLEADIARSRQAIQAYMSLLFSYSQLADLETGSRLIIDMTDRLVAERQQYETITAHHDELLRQLGRLTSQAD</sequence>
<reference evidence="2 3" key="1">
    <citation type="submission" date="2019-11" db="EMBL/GenBank/DDBJ databases">
        <title>Spirosoma endbachense sp. nov., isolated from a natural salt meadow.</title>
        <authorList>
            <person name="Rojas J."/>
            <person name="Ambika Manirajan B."/>
            <person name="Ratering S."/>
            <person name="Suarez C."/>
            <person name="Geissler-Plaum R."/>
            <person name="Schnell S."/>
        </authorList>
    </citation>
    <scope>NUCLEOTIDE SEQUENCE [LARGE SCALE GENOMIC DNA]</scope>
    <source>
        <strain evidence="2 3">I-24</strain>
    </source>
</reference>
<dbReference type="AlphaFoldDB" id="A0A6P1VZ72"/>
<name>A0A6P1VZ72_9BACT</name>
<evidence type="ECO:0000313" key="2">
    <source>
        <dbReference type="EMBL" id="QHV97618.1"/>
    </source>
</evidence>
<proteinExistence type="predicted"/>
<accession>A0A6P1VZ72</accession>
<keyword evidence="3" id="KW-1185">Reference proteome</keyword>
<evidence type="ECO:0000256" key="1">
    <source>
        <dbReference type="SAM" id="Coils"/>
    </source>
</evidence>
<dbReference type="Proteomes" id="UP000464577">
    <property type="component" value="Chromosome"/>
</dbReference>
<evidence type="ECO:0000313" key="3">
    <source>
        <dbReference type="Proteomes" id="UP000464577"/>
    </source>
</evidence>
<organism evidence="2 3">
    <name type="scientific">Spirosoma endbachense</name>
    <dbReference type="NCBI Taxonomy" id="2666025"/>
    <lineage>
        <taxon>Bacteria</taxon>
        <taxon>Pseudomonadati</taxon>
        <taxon>Bacteroidota</taxon>
        <taxon>Cytophagia</taxon>
        <taxon>Cytophagales</taxon>
        <taxon>Cytophagaceae</taxon>
        <taxon>Spirosoma</taxon>
    </lineage>
</organism>
<dbReference type="RefSeq" id="WP_162388029.1">
    <property type="nucleotide sequence ID" value="NZ_CP045997.1"/>
</dbReference>
<feature type="coiled-coil region" evidence="1">
    <location>
        <begin position="4"/>
        <end position="31"/>
    </location>
</feature>
<gene>
    <name evidence="2" type="ORF">GJR95_22565</name>
</gene>
<protein>
    <submittedName>
        <fullName evidence="2">Uncharacterized protein</fullName>
    </submittedName>
</protein>